<evidence type="ECO:0000256" key="1">
    <source>
        <dbReference type="SAM" id="Phobius"/>
    </source>
</evidence>
<proteinExistence type="predicted"/>
<protein>
    <submittedName>
        <fullName evidence="2">Uncharacterized protein</fullName>
    </submittedName>
</protein>
<dbReference type="AlphaFoldDB" id="G9QKB3"/>
<dbReference type="RefSeq" id="WP_003353757.1">
    <property type="nucleotide sequence ID" value="NZ_JH414748.1"/>
</dbReference>
<dbReference type="PATRIC" id="fig|665952.3.peg.1451"/>
<evidence type="ECO:0000313" key="3">
    <source>
        <dbReference type="Proteomes" id="UP000011747"/>
    </source>
</evidence>
<keyword evidence="1" id="KW-0812">Transmembrane</keyword>
<dbReference type="EMBL" id="ACWF01000070">
    <property type="protein sequence ID" value="EHL78411.1"/>
    <property type="molecule type" value="Genomic_DNA"/>
</dbReference>
<comment type="caution">
    <text evidence="2">The sequence shown here is derived from an EMBL/GenBank/DDBJ whole genome shotgun (WGS) entry which is preliminary data.</text>
</comment>
<dbReference type="Pfam" id="PF26302">
    <property type="entry name" value="YhzF"/>
    <property type="match status" value="1"/>
</dbReference>
<dbReference type="HOGENOM" id="CLU_207654_0_0_9"/>
<keyword evidence="3" id="KW-1185">Reference proteome</keyword>
<keyword evidence="1" id="KW-1133">Transmembrane helix</keyword>
<gene>
    <name evidence="2" type="ORF">HMPREF1015_01652</name>
</gene>
<sequence length="62" mass="6899">MRGVLFFAVILDFLLFLGLCRSLLLLSRPGIYPPKKMVKKRVGALGAGTVFVFVIIILLYVT</sequence>
<accession>G9QKB3</accession>
<keyword evidence="1" id="KW-0472">Membrane</keyword>
<evidence type="ECO:0000313" key="2">
    <source>
        <dbReference type="EMBL" id="EHL78411.1"/>
    </source>
</evidence>
<reference evidence="2 3" key="1">
    <citation type="submission" date="2011-09" db="EMBL/GenBank/DDBJ databases">
        <title>The Genome Sequence of Bacillus smithii 7_3_47FAA.</title>
        <authorList>
            <consortium name="The Broad Institute Genome Sequencing Platform"/>
            <person name="Earl A."/>
            <person name="Ward D."/>
            <person name="Feldgarden M."/>
            <person name="Gevers D."/>
            <person name="Daigneault M."/>
            <person name="Strauss J."/>
            <person name="Allen-Vercoe E."/>
            <person name="Young S.K."/>
            <person name="Zeng Q."/>
            <person name="Gargeya S."/>
            <person name="Fitzgerald M."/>
            <person name="Haas B."/>
            <person name="Abouelleil A."/>
            <person name="Alvarado L."/>
            <person name="Arachchi H.M."/>
            <person name="Berlin A."/>
            <person name="Brown A."/>
            <person name="Chapman S.B."/>
            <person name="Chen Z."/>
            <person name="Dunbar C."/>
            <person name="Freedman E."/>
            <person name="Gearin G."/>
            <person name="Goldberg J."/>
            <person name="Griggs A."/>
            <person name="Gujja S."/>
            <person name="Heiman D."/>
            <person name="Howarth C."/>
            <person name="Larson L."/>
            <person name="Lui A."/>
            <person name="MacDonald P.J.P."/>
            <person name="Montmayeur A."/>
            <person name="Murphy C."/>
            <person name="Neiman D."/>
            <person name="Pearson M."/>
            <person name="Priest M."/>
            <person name="Roberts A."/>
            <person name="Saif S."/>
            <person name="Shea T."/>
            <person name="Shenoy N."/>
            <person name="Sisk P."/>
            <person name="Stolte C."/>
            <person name="Sykes S."/>
            <person name="Wortman J."/>
            <person name="Nusbaum C."/>
            <person name="Birren B."/>
        </authorList>
    </citation>
    <scope>NUCLEOTIDE SEQUENCE [LARGE SCALE GENOMIC DNA]</scope>
    <source>
        <strain evidence="2 3">7_3_47FAA</strain>
    </source>
</reference>
<dbReference type="InterPro" id="IPR058724">
    <property type="entry name" value="YhzF"/>
</dbReference>
<dbReference type="Proteomes" id="UP000011747">
    <property type="component" value="Unassembled WGS sequence"/>
</dbReference>
<dbReference type="GeneID" id="87581074"/>
<feature type="transmembrane region" description="Helical" evidence="1">
    <location>
        <begin position="6"/>
        <end position="26"/>
    </location>
</feature>
<feature type="transmembrane region" description="Helical" evidence="1">
    <location>
        <begin position="42"/>
        <end position="61"/>
    </location>
</feature>
<name>G9QKB3_9BACI</name>
<organism evidence="2 3">
    <name type="scientific">Bacillus smithii 7_3_47FAA</name>
    <dbReference type="NCBI Taxonomy" id="665952"/>
    <lineage>
        <taxon>Bacteria</taxon>
        <taxon>Bacillati</taxon>
        <taxon>Bacillota</taxon>
        <taxon>Bacilli</taxon>
        <taxon>Bacillales</taxon>
        <taxon>Bacillaceae</taxon>
        <taxon>Bacillus</taxon>
    </lineage>
</organism>